<evidence type="ECO:0008006" key="4">
    <source>
        <dbReference type="Google" id="ProtNLM"/>
    </source>
</evidence>
<reference evidence="3" key="1">
    <citation type="submission" date="2020-07" db="EMBL/GenBank/DDBJ databases">
        <title>novel species isolated from the respiratory tract of Marmot.</title>
        <authorList>
            <person name="Zhang G."/>
        </authorList>
    </citation>
    <scope>NUCLEOTIDE SEQUENCE [LARGE SCALE GENOMIC DNA]</scope>
    <source>
        <strain evidence="3">686</strain>
    </source>
</reference>
<proteinExistence type="predicted"/>
<accession>A0A7D7M1N9</accession>
<dbReference type="SUPFAM" id="SSF48619">
    <property type="entry name" value="Phospholipase A2, PLA2"/>
    <property type="match status" value="1"/>
</dbReference>
<protein>
    <recommendedName>
        <fullName evidence="4">Phospholipase</fullName>
    </recommendedName>
</protein>
<dbReference type="AlphaFoldDB" id="A0A7D7M1N9"/>
<evidence type="ECO:0000313" key="3">
    <source>
        <dbReference type="Proteomes" id="UP000515663"/>
    </source>
</evidence>
<dbReference type="GO" id="GO:0004623">
    <property type="term" value="F:phospholipase A2 activity"/>
    <property type="evidence" value="ECO:0007669"/>
    <property type="project" value="InterPro"/>
</dbReference>
<dbReference type="Gene3D" id="1.20.90.10">
    <property type="entry name" value="Phospholipase A2 domain"/>
    <property type="match status" value="1"/>
</dbReference>
<organism evidence="2 3">
    <name type="scientific">Gordonia jinghuaiqii</name>
    <dbReference type="NCBI Taxonomy" id="2758710"/>
    <lineage>
        <taxon>Bacteria</taxon>
        <taxon>Bacillati</taxon>
        <taxon>Actinomycetota</taxon>
        <taxon>Actinomycetes</taxon>
        <taxon>Mycobacteriales</taxon>
        <taxon>Gordoniaceae</taxon>
        <taxon>Gordonia</taxon>
    </lineage>
</organism>
<feature type="chain" id="PRO_5027633328" description="Phospholipase" evidence="1">
    <location>
        <begin position="18"/>
        <end position="192"/>
    </location>
</feature>
<sequence length="192" mass="19997">MSLSILCAAQSFSTAHAVAGPVPDTTPIAAARDSGNRYAATVVALLGPEPASALELLPETFAATLGYIPTLIDGYPADPEGSCSSPVPLPATFTPLCRTHDFGYDLLRAARSDGAPLGAWARFSLDRMLVDRMYGSCGSPACTAAAHGARIGLAWNTWRQYGGPPARDESVPALVGTTIERAFVARDEESAS</sequence>
<dbReference type="KEGG" id="gji:H1R19_15745"/>
<gene>
    <name evidence="2" type="ORF">H1R19_15745</name>
</gene>
<keyword evidence="3" id="KW-1185">Reference proteome</keyword>
<dbReference type="InterPro" id="IPR036444">
    <property type="entry name" value="PLipase_A2_dom_sf"/>
</dbReference>
<name>A0A7D7M1N9_9ACTN</name>
<dbReference type="Proteomes" id="UP000515663">
    <property type="component" value="Chromosome"/>
</dbReference>
<dbReference type="GO" id="GO:0050482">
    <property type="term" value="P:arachidonate secretion"/>
    <property type="evidence" value="ECO:0007669"/>
    <property type="project" value="InterPro"/>
</dbReference>
<dbReference type="GO" id="GO:0006644">
    <property type="term" value="P:phospholipid metabolic process"/>
    <property type="evidence" value="ECO:0007669"/>
    <property type="project" value="InterPro"/>
</dbReference>
<evidence type="ECO:0000313" key="2">
    <source>
        <dbReference type="EMBL" id="QMT03956.1"/>
    </source>
</evidence>
<dbReference type="EMBL" id="CP059491">
    <property type="protein sequence ID" value="QMT03956.1"/>
    <property type="molecule type" value="Genomic_DNA"/>
</dbReference>
<evidence type="ECO:0000256" key="1">
    <source>
        <dbReference type="SAM" id="SignalP"/>
    </source>
</evidence>
<keyword evidence="1" id="KW-0732">Signal</keyword>
<feature type="signal peptide" evidence="1">
    <location>
        <begin position="1"/>
        <end position="17"/>
    </location>
</feature>